<dbReference type="AlphaFoldDB" id="A0A6L5XNX0"/>
<dbReference type="GO" id="GO:0004520">
    <property type="term" value="F:DNA endonuclease activity"/>
    <property type="evidence" value="ECO:0007669"/>
    <property type="project" value="InterPro"/>
</dbReference>
<dbReference type="GO" id="GO:0046872">
    <property type="term" value="F:metal ion binding"/>
    <property type="evidence" value="ECO:0007669"/>
    <property type="project" value="UniProtKB-UniRule"/>
</dbReference>
<dbReference type="EMBL" id="VUMH01000018">
    <property type="protein sequence ID" value="MSS28993.1"/>
    <property type="molecule type" value="Genomic_DNA"/>
</dbReference>
<keyword evidence="7 10" id="KW-0238">DNA-binding</keyword>
<dbReference type="CDD" id="cd09721">
    <property type="entry name" value="Cas1_I-C"/>
    <property type="match status" value="1"/>
</dbReference>
<dbReference type="Proteomes" id="UP000477488">
    <property type="component" value="Unassembled WGS sequence"/>
</dbReference>
<dbReference type="GO" id="GO:0016787">
    <property type="term" value="F:hydrolase activity"/>
    <property type="evidence" value="ECO:0007669"/>
    <property type="project" value="UniProtKB-KW"/>
</dbReference>
<organism evidence="11 12">
    <name type="scientific">Desulfovibrio porci</name>
    <dbReference type="NCBI Taxonomy" id="2605782"/>
    <lineage>
        <taxon>Bacteria</taxon>
        <taxon>Pseudomonadati</taxon>
        <taxon>Thermodesulfobacteriota</taxon>
        <taxon>Desulfovibrionia</taxon>
        <taxon>Desulfovibrionales</taxon>
        <taxon>Desulfovibrionaceae</taxon>
        <taxon>Desulfovibrio</taxon>
    </lineage>
</organism>
<evidence type="ECO:0000256" key="4">
    <source>
        <dbReference type="ARBA" id="ARBA00022801"/>
    </source>
</evidence>
<evidence type="ECO:0000256" key="6">
    <source>
        <dbReference type="ARBA" id="ARBA00023118"/>
    </source>
</evidence>
<feature type="binding site" evidence="10">
    <location>
        <position position="234"/>
    </location>
    <ligand>
        <name>Mn(2+)</name>
        <dbReference type="ChEBI" id="CHEBI:29035"/>
    </ligand>
</feature>
<evidence type="ECO:0000256" key="3">
    <source>
        <dbReference type="ARBA" id="ARBA00022759"/>
    </source>
</evidence>
<accession>A0A6L5XNX0</accession>
<evidence type="ECO:0000256" key="7">
    <source>
        <dbReference type="ARBA" id="ARBA00023125"/>
    </source>
</evidence>
<evidence type="ECO:0000256" key="8">
    <source>
        <dbReference type="ARBA" id="ARBA00023211"/>
    </source>
</evidence>
<dbReference type="HAMAP" id="MF_01470">
    <property type="entry name" value="Cas1"/>
    <property type="match status" value="1"/>
</dbReference>
<keyword evidence="12" id="KW-1185">Reference proteome</keyword>
<evidence type="ECO:0000313" key="11">
    <source>
        <dbReference type="EMBL" id="MSS28993.1"/>
    </source>
</evidence>
<comment type="subunit">
    <text evidence="9 10">Homodimer, forms a heterotetramer with a Cas2 homodimer.</text>
</comment>
<dbReference type="NCBIfam" id="TIGR03640">
    <property type="entry name" value="cas1_DVULG"/>
    <property type="match status" value="1"/>
</dbReference>
<comment type="cofactor">
    <cofactor evidence="10">
        <name>Mg(2+)</name>
        <dbReference type="ChEBI" id="CHEBI:18420"/>
    </cofactor>
    <cofactor evidence="10">
        <name>Mn(2+)</name>
        <dbReference type="ChEBI" id="CHEBI:29035"/>
    </cofactor>
</comment>
<proteinExistence type="inferred from homology"/>
<comment type="function">
    <text evidence="10">CRISPR (clustered regularly interspaced short palindromic repeat), is an adaptive immune system that provides protection against mobile genetic elements (viruses, transposable elements and conjugative plasmids). CRISPR clusters contain spacers, sequences complementary to antecedent mobile elements, and target invading nucleic acids. CRISPR clusters are transcribed and processed into CRISPR RNA (crRNA). Acts as a dsDNA endonuclease. Involved in the integration of spacer DNA into the CRISPR cassette.</text>
</comment>
<gene>
    <name evidence="11" type="primary">cas1c</name>
    <name evidence="10" type="synonym">cas1</name>
    <name evidence="11" type="ORF">FYJ44_13370</name>
</gene>
<dbReference type="GO" id="GO:0051607">
    <property type="term" value="P:defense response to virus"/>
    <property type="evidence" value="ECO:0007669"/>
    <property type="project" value="UniProtKB-UniRule"/>
</dbReference>
<dbReference type="Pfam" id="PF01867">
    <property type="entry name" value="Cas_Cas1"/>
    <property type="match status" value="1"/>
</dbReference>
<dbReference type="GO" id="GO:0003677">
    <property type="term" value="F:DNA binding"/>
    <property type="evidence" value="ECO:0007669"/>
    <property type="project" value="UniProtKB-KW"/>
</dbReference>
<dbReference type="EC" id="3.1.-.-" evidence="10"/>
<dbReference type="GO" id="GO:0043571">
    <property type="term" value="P:maintenance of CRISPR repeat elements"/>
    <property type="evidence" value="ECO:0007669"/>
    <property type="project" value="UniProtKB-UniRule"/>
</dbReference>
<dbReference type="InterPro" id="IPR042211">
    <property type="entry name" value="CRISPR-assoc_Cas1_N"/>
</dbReference>
<name>A0A6L5XNX0_9BACT</name>
<dbReference type="Gene3D" id="1.20.120.920">
    <property type="entry name" value="CRISPR-associated endonuclease Cas1, C-terminal domain"/>
    <property type="match status" value="1"/>
</dbReference>
<feature type="binding site" evidence="10">
    <location>
        <position position="249"/>
    </location>
    <ligand>
        <name>Mn(2+)</name>
        <dbReference type="ChEBI" id="CHEBI:29035"/>
    </ligand>
</feature>
<keyword evidence="6 10" id="KW-0051">Antiviral defense</keyword>
<keyword evidence="3 10" id="KW-0255">Endonuclease</keyword>
<reference evidence="11 12" key="1">
    <citation type="submission" date="2019-09" db="EMBL/GenBank/DDBJ databases">
        <title>In-depth cultivation of the pig gut microbiome towards novel bacterial diversity and tailored functional studies.</title>
        <authorList>
            <person name="Wylensek D."/>
            <person name="Hitch T.C.A."/>
            <person name="Clavel T."/>
        </authorList>
    </citation>
    <scope>NUCLEOTIDE SEQUENCE [LARGE SCALE GENOMIC DNA]</scope>
    <source>
        <strain evidence="11 12">PG-178-WT-4</strain>
    </source>
</reference>
<dbReference type="InterPro" id="IPR050646">
    <property type="entry name" value="Cas1"/>
</dbReference>
<protein>
    <recommendedName>
        <fullName evidence="10">CRISPR-associated endonuclease Cas1</fullName>
        <ecNumber evidence="10">3.1.-.-</ecNumber>
    </recommendedName>
</protein>
<dbReference type="InterPro" id="IPR019856">
    <property type="entry name" value="CRISPR-assoc_Cas1_DVULG"/>
</dbReference>
<dbReference type="PANTHER" id="PTHR34353">
    <property type="entry name" value="CRISPR-ASSOCIATED ENDONUCLEASE CAS1 1"/>
    <property type="match status" value="1"/>
</dbReference>
<dbReference type="PANTHER" id="PTHR34353:SF2">
    <property type="entry name" value="CRISPR-ASSOCIATED ENDONUCLEASE CAS1 1"/>
    <property type="match status" value="1"/>
</dbReference>
<feature type="binding site" evidence="10">
    <location>
        <position position="166"/>
    </location>
    <ligand>
        <name>Mn(2+)</name>
        <dbReference type="ChEBI" id="CHEBI:29035"/>
    </ligand>
</feature>
<comment type="similarity">
    <text evidence="10">Belongs to the CRISPR-associated endonuclease Cas1 family.</text>
</comment>
<dbReference type="InterPro" id="IPR042206">
    <property type="entry name" value="CRISPR-assoc_Cas1_C"/>
</dbReference>
<keyword evidence="1 10" id="KW-0540">Nuclease</keyword>
<keyword evidence="8 10" id="KW-0464">Manganese</keyword>
<evidence type="ECO:0000256" key="5">
    <source>
        <dbReference type="ARBA" id="ARBA00022842"/>
    </source>
</evidence>
<keyword evidence="5 10" id="KW-0460">Magnesium</keyword>
<dbReference type="RefSeq" id="WP_154512961.1">
    <property type="nucleotide sequence ID" value="NZ_DBFWWU010000201.1"/>
</dbReference>
<evidence type="ECO:0000256" key="2">
    <source>
        <dbReference type="ARBA" id="ARBA00022723"/>
    </source>
</evidence>
<evidence type="ECO:0000256" key="9">
    <source>
        <dbReference type="ARBA" id="ARBA00038592"/>
    </source>
</evidence>
<evidence type="ECO:0000256" key="10">
    <source>
        <dbReference type="HAMAP-Rule" id="MF_01470"/>
    </source>
</evidence>
<keyword evidence="4 10" id="KW-0378">Hydrolase</keyword>
<sequence length="343" mass="38292">MKRHLNTLFVTTQNTWLSKDGECVSLRAEGRELGKVPIHTIGSLVCFGQVSCSSFLLGHCAQNGVAVSWLTENGRFMAAMHGPTTGNVLLRREQYRKTDSAEGAVPLARAFITGKIVNCRTVLRRAAREHPEEHADGGLARACESLTSCLQRLPQARSLDEIRGLEGEAAGMYFSVFGRLISAKAKGIRFTGRSRRPPLDEINCLLSFFYTLLAADLRGAIESVGLDPAVGFLHRDRPGRPSLALDMMEEFRPVLADRLALTLVNRGQIRAKDFEQTASGAVLLKEKARKEVLVAYQERKREEILHPFLNERMTTGLLWHMQARLLARHIRGEMDAYPPFVIR</sequence>
<dbReference type="NCBIfam" id="TIGR00287">
    <property type="entry name" value="cas1"/>
    <property type="match status" value="1"/>
</dbReference>
<evidence type="ECO:0000256" key="1">
    <source>
        <dbReference type="ARBA" id="ARBA00022722"/>
    </source>
</evidence>
<evidence type="ECO:0000313" key="12">
    <source>
        <dbReference type="Proteomes" id="UP000477488"/>
    </source>
</evidence>
<keyword evidence="2 10" id="KW-0479">Metal-binding</keyword>
<dbReference type="InterPro" id="IPR002729">
    <property type="entry name" value="CRISPR-assoc_Cas1"/>
</dbReference>
<comment type="caution">
    <text evidence="11">The sequence shown here is derived from an EMBL/GenBank/DDBJ whole genome shotgun (WGS) entry which is preliminary data.</text>
</comment>
<dbReference type="Gene3D" id="3.100.10.20">
    <property type="entry name" value="CRISPR-associated endonuclease Cas1, N-terminal domain"/>
    <property type="match status" value="1"/>
</dbReference>